<dbReference type="InterPro" id="IPR000551">
    <property type="entry name" value="MerR-type_HTH_dom"/>
</dbReference>
<dbReference type="Proteomes" id="UP000235363">
    <property type="component" value="Unassembled WGS sequence"/>
</dbReference>
<sequence>MIGAMRVSELAGVAGVSVRTIRHYHAIGLMPVPARAGAWRDYGVDDAARLLRIRALADAGIALSDMPAHLDGDAPVPDADGLDAAIASIDERIAELDEHRQRLARLRDAAVDGARADALPRRLAEIYDAIEAEIGTAGDRRALTLLRRERRLFDIAARLGYIDDDVVALLDHADPPEIADYYRGIAALAEPGWTDGQARELVDRGFDIVDGYGELPPSLVPTLRFFAANRPPRALVLAAYPAPGQRRFVELAFDRLHDYLEEISHG</sequence>
<reference evidence="3 4" key="1">
    <citation type="submission" date="2017-09" db="EMBL/GenBank/DDBJ databases">
        <title>Bacterial strain isolated from the female urinary microbiota.</title>
        <authorList>
            <person name="Thomas-White K."/>
            <person name="Kumar N."/>
            <person name="Forster S."/>
            <person name="Putonti C."/>
            <person name="Lawley T."/>
            <person name="Wolfe A.J."/>
        </authorList>
    </citation>
    <scope>NUCLEOTIDE SEQUENCE [LARGE SCALE GENOMIC DNA]</scope>
    <source>
        <strain evidence="3 4">UMB0908</strain>
    </source>
</reference>
<organism evidence="3 4">
    <name type="scientific">Corynebacterium xerosis</name>
    <dbReference type="NCBI Taxonomy" id="1725"/>
    <lineage>
        <taxon>Bacteria</taxon>
        <taxon>Bacillati</taxon>
        <taxon>Actinomycetota</taxon>
        <taxon>Actinomycetes</taxon>
        <taxon>Mycobacteriales</taxon>
        <taxon>Corynebacteriaceae</taxon>
        <taxon>Corynebacterium</taxon>
    </lineage>
</organism>
<evidence type="ECO:0000259" key="2">
    <source>
        <dbReference type="PROSITE" id="PS50937"/>
    </source>
</evidence>
<dbReference type="PANTHER" id="PTHR30204">
    <property type="entry name" value="REDOX-CYCLING DRUG-SENSING TRANSCRIPTIONAL ACTIVATOR SOXR"/>
    <property type="match status" value="1"/>
</dbReference>
<dbReference type="SMART" id="SM00422">
    <property type="entry name" value="HTH_MERR"/>
    <property type="match status" value="1"/>
</dbReference>
<dbReference type="GO" id="GO:0003677">
    <property type="term" value="F:DNA binding"/>
    <property type="evidence" value="ECO:0007669"/>
    <property type="project" value="UniProtKB-KW"/>
</dbReference>
<dbReference type="AlphaFoldDB" id="A0A2N6SVJ5"/>
<evidence type="ECO:0000313" key="3">
    <source>
        <dbReference type="EMBL" id="PMC61085.1"/>
    </source>
</evidence>
<dbReference type="PRINTS" id="PR00040">
    <property type="entry name" value="HTHMERR"/>
</dbReference>
<dbReference type="GO" id="GO:0003700">
    <property type="term" value="F:DNA-binding transcription factor activity"/>
    <property type="evidence" value="ECO:0007669"/>
    <property type="project" value="InterPro"/>
</dbReference>
<gene>
    <name evidence="3" type="ORF">CJ204_12925</name>
</gene>
<dbReference type="InterPro" id="IPR009061">
    <property type="entry name" value="DNA-bd_dom_put_sf"/>
</dbReference>
<dbReference type="Pfam" id="PF13411">
    <property type="entry name" value="MerR_1"/>
    <property type="match status" value="1"/>
</dbReference>
<dbReference type="SUPFAM" id="SSF46955">
    <property type="entry name" value="Putative DNA-binding domain"/>
    <property type="match status" value="1"/>
</dbReference>
<protein>
    <recommendedName>
        <fullName evidence="2">HTH merR-type domain-containing protein</fullName>
    </recommendedName>
</protein>
<dbReference type="EMBL" id="PNHF01000050">
    <property type="protein sequence ID" value="PMC61085.1"/>
    <property type="molecule type" value="Genomic_DNA"/>
</dbReference>
<comment type="caution">
    <text evidence="3">The sequence shown here is derived from an EMBL/GenBank/DDBJ whole genome shotgun (WGS) entry which is preliminary data.</text>
</comment>
<dbReference type="InterPro" id="IPR047057">
    <property type="entry name" value="MerR_fam"/>
</dbReference>
<proteinExistence type="predicted"/>
<dbReference type="PROSITE" id="PS50937">
    <property type="entry name" value="HTH_MERR_2"/>
    <property type="match status" value="1"/>
</dbReference>
<accession>A0A2N6SVJ5</accession>
<name>A0A2N6SVJ5_9CORY</name>
<dbReference type="Gene3D" id="1.10.1660.10">
    <property type="match status" value="1"/>
</dbReference>
<dbReference type="STRING" id="1725.WU86_05695"/>
<keyword evidence="1" id="KW-0238">DNA-binding</keyword>
<evidence type="ECO:0000313" key="4">
    <source>
        <dbReference type="Proteomes" id="UP000235363"/>
    </source>
</evidence>
<feature type="domain" description="HTH merR-type" evidence="2">
    <location>
        <begin position="4"/>
        <end position="72"/>
    </location>
</feature>
<dbReference type="PANTHER" id="PTHR30204:SF93">
    <property type="entry name" value="HTH MERR-TYPE DOMAIN-CONTAINING PROTEIN"/>
    <property type="match status" value="1"/>
</dbReference>
<evidence type="ECO:0000256" key="1">
    <source>
        <dbReference type="ARBA" id="ARBA00023125"/>
    </source>
</evidence>
<dbReference type="CDD" id="cd00592">
    <property type="entry name" value="HTH_MerR-like"/>
    <property type="match status" value="1"/>
</dbReference>